<dbReference type="KEGG" id="kol:Kole_0878"/>
<dbReference type="NCBIfam" id="NF003915">
    <property type="entry name" value="PRK05441.1"/>
    <property type="match status" value="1"/>
</dbReference>
<evidence type="ECO:0000313" key="6">
    <source>
        <dbReference type="Proteomes" id="UP000002382"/>
    </source>
</evidence>
<protein>
    <recommendedName>
        <fullName evidence="3">N-acetylmuramic acid 6-phosphate etherase</fullName>
        <shortName evidence="3">MurNAc-6-P etherase</shortName>
        <ecNumber evidence="3">4.2.1.126</ecNumber>
    </recommendedName>
    <alternativeName>
        <fullName evidence="3">N-acetylmuramic acid 6-phosphate hydrolase</fullName>
    </alternativeName>
    <alternativeName>
        <fullName evidence="3">N-acetylmuramic acid 6-phosphate lyase</fullName>
    </alternativeName>
</protein>
<name>C5CGK5_KOSOT</name>
<sequence length="303" mass="32812">MIEKLETEQSNPKSYNIDSLSTIEMLRLINHEDATVPLAVAEQLEKIATVIDMTVSSIRSGGRVIYCGAGTSGRLAVIDAAEVVPTFGVNEGLFLPLMAGGEEAFFKAVESVEDDEIGGVNDLISIGVKKEDTVIGLTASGRTPYVKGILKKAKEVGCRTVLIANVENPEIAQWADVVIKLRTGPEVITGSTRLKAGTSQKMVLNMISTVTMIKLGKVYKNYMVDVQILNTKLEERATKIISEVTGISKDEAKKFLKLSGNKTKLAILMVLSGKTKEECNNVLERTEFLSEALKMLSNGNNAD</sequence>
<dbReference type="PANTHER" id="PTHR10088:SF4">
    <property type="entry name" value="GLUCOKINASE REGULATORY PROTEIN"/>
    <property type="match status" value="1"/>
</dbReference>
<reference evidence="5 6" key="1">
    <citation type="submission" date="2009-06" db="EMBL/GenBank/DDBJ databases">
        <title>Complete sequence of Thermotogales bacterium TBF 19.5.1.</title>
        <authorList>
            <consortium name="US DOE Joint Genome Institute"/>
            <person name="Lucas S."/>
            <person name="Copeland A."/>
            <person name="Lapidus A."/>
            <person name="Glavina del Rio T."/>
            <person name="Tice H."/>
            <person name="Bruce D."/>
            <person name="Goodwin L."/>
            <person name="Pitluck S."/>
            <person name="Chertkov O."/>
            <person name="Brettin T."/>
            <person name="Detter J.C."/>
            <person name="Han C."/>
            <person name="Schmutz J."/>
            <person name="Larimer F."/>
            <person name="Land M."/>
            <person name="Hauser L."/>
            <person name="Kyrpides N."/>
            <person name="Ovchinnikova G."/>
            <person name="Noll K."/>
        </authorList>
    </citation>
    <scope>NUCLEOTIDE SEQUENCE [LARGE SCALE GENOMIC DNA]</scope>
    <source>
        <strain evidence="6">ATCC BAA-1733 / DSM 21960 / TBF 19.5.1</strain>
    </source>
</reference>
<evidence type="ECO:0000259" key="4">
    <source>
        <dbReference type="PROSITE" id="PS51464"/>
    </source>
</evidence>
<dbReference type="STRING" id="521045.Kole_0878"/>
<comment type="catalytic activity">
    <reaction evidence="3">
        <text>N-acetyl-D-muramate 6-phosphate + H2O = N-acetyl-D-glucosamine 6-phosphate + (R)-lactate</text>
        <dbReference type="Rhea" id="RHEA:26410"/>
        <dbReference type="ChEBI" id="CHEBI:15377"/>
        <dbReference type="ChEBI" id="CHEBI:16004"/>
        <dbReference type="ChEBI" id="CHEBI:57513"/>
        <dbReference type="ChEBI" id="CHEBI:58722"/>
        <dbReference type="EC" id="4.2.1.126"/>
    </reaction>
</comment>
<feature type="active site" description="Proton donor" evidence="3">
    <location>
        <position position="82"/>
    </location>
</feature>
<evidence type="ECO:0000256" key="1">
    <source>
        <dbReference type="ARBA" id="ARBA00023239"/>
    </source>
</evidence>
<dbReference type="GO" id="GO:0097173">
    <property type="term" value="P:N-acetylmuramic acid catabolic process"/>
    <property type="evidence" value="ECO:0007669"/>
    <property type="project" value="UniProtKB-UniPathway"/>
</dbReference>
<dbReference type="InterPro" id="IPR046348">
    <property type="entry name" value="SIS_dom_sf"/>
</dbReference>
<dbReference type="AlphaFoldDB" id="C5CGK5"/>
<comment type="similarity">
    <text evidence="3">Belongs to the GCKR-like family. MurNAc-6-P etherase subfamily.</text>
</comment>
<dbReference type="Gene3D" id="3.40.50.10490">
    <property type="entry name" value="Glucose-6-phosphate isomerase like protein, domain 1"/>
    <property type="match status" value="1"/>
</dbReference>
<dbReference type="GO" id="GO:0046348">
    <property type="term" value="P:amino sugar catabolic process"/>
    <property type="evidence" value="ECO:0007669"/>
    <property type="project" value="InterPro"/>
</dbReference>
<comment type="pathway">
    <text evidence="3">Amino-sugar metabolism; N-acetylmuramate degradation.</text>
</comment>
<dbReference type="FunFam" id="3.40.50.10490:FF:000014">
    <property type="entry name" value="N-acetylmuramic acid 6-phosphate etherase"/>
    <property type="match status" value="1"/>
</dbReference>
<feature type="domain" description="SIS" evidence="4">
    <location>
        <begin position="54"/>
        <end position="217"/>
    </location>
</feature>
<dbReference type="SUPFAM" id="SSF53697">
    <property type="entry name" value="SIS domain"/>
    <property type="match status" value="1"/>
</dbReference>
<dbReference type="InterPro" id="IPR040190">
    <property type="entry name" value="MURQ/GCKR"/>
</dbReference>
<dbReference type="InterPro" id="IPR005488">
    <property type="entry name" value="Etherase_MurQ"/>
</dbReference>
<dbReference type="UniPathway" id="UPA00342"/>
<dbReference type="RefSeq" id="WP_015868249.1">
    <property type="nucleotide sequence ID" value="NC_012785.1"/>
</dbReference>
<evidence type="ECO:0000256" key="2">
    <source>
        <dbReference type="ARBA" id="ARBA00023277"/>
    </source>
</evidence>
<dbReference type="Pfam" id="PF20741">
    <property type="entry name" value="GKRP-like_C"/>
    <property type="match status" value="1"/>
</dbReference>
<evidence type="ECO:0000256" key="3">
    <source>
        <dbReference type="HAMAP-Rule" id="MF_00068"/>
    </source>
</evidence>
<dbReference type="PROSITE" id="PS51464">
    <property type="entry name" value="SIS"/>
    <property type="match status" value="1"/>
</dbReference>
<dbReference type="HOGENOM" id="CLU_049049_1_1_0"/>
<reference evidence="5 6" key="2">
    <citation type="journal article" date="2011" name="J. Bacteriol.">
        <title>Genome Sequence of Kosmotoga olearia Strain TBF 19.5.1, a Thermophilic Bacterium with a Wide Growth Temperature Range, Isolated from the Troll B Oil Platform in the North Sea.</title>
        <authorList>
            <person name="Swithers K.S."/>
            <person name="Dipippo J.L."/>
            <person name="Bruce D.C."/>
            <person name="Detter C."/>
            <person name="Tapia R."/>
            <person name="Han S."/>
            <person name="Goodwin L.A."/>
            <person name="Han J."/>
            <person name="Woyke T."/>
            <person name="Pitluck S."/>
            <person name="Pennacchio L."/>
            <person name="Nolan M."/>
            <person name="Mikhailova N."/>
            <person name="Land M.L."/>
            <person name="Nesbo C.L."/>
            <person name="Gogarten J.P."/>
            <person name="Noll K.M."/>
        </authorList>
    </citation>
    <scope>NUCLEOTIDE SEQUENCE [LARGE SCALE GENOMIC DNA]</scope>
    <source>
        <strain evidence="6">ATCC BAA-1733 / DSM 21960 / TBF 19.5.1</strain>
    </source>
</reference>
<dbReference type="PROSITE" id="PS01272">
    <property type="entry name" value="GCKR"/>
    <property type="match status" value="1"/>
</dbReference>
<dbReference type="PANTHER" id="PTHR10088">
    <property type="entry name" value="GLUCOKINASE REGULATORY PROTEIN"/>
    <property type="match status" value="1"/>
</dbReference>
<keyword evidence="2 3" id="KW-0119">Carbohydrate metabolism</keyword>
<dbReference type="Proteomes" id="UP000002382">
    <property type="component" value="Chromosome"/>
</dbReference>
<dbReference type="NCBIfam" id="TIGR00274">
    <property type="entry name" value="N-acetylmuramic acid 6-phosphate etherase"/>
    <property type="match status" value="1"/>
</dbReference>
<dbReference type="EMBL" id="CP001634">
    <property type="protein sequence ID" value="ACR79587.1"/>
    <property type="molecule type" value="Genomic_DNA"/>
</dbReference>
<dbReference type="OrthoDB" id="9813395at2"/>
<gene>
    <name evidence="3" type="primary">murQ</name>
    <name evidence="5" type="ordered locus">Kole_0878</name>
</gene>
<dbReference type="NCBIfam" id="NF009222">
    <property type="entry name" value="PRK12570.1"/>
    <property type="match status" value="1"/>
</dbReference>
<keyword evidence="6" id="KW-1185">Reference proteome</keyword>
<dbReference type="HAMAP" id="MF_00068">
    <property type="entry name" value="MurQ"/>
    <property type="match status" value="1"/>
</dbReference>
<comment type="subunit">
    <text evidence="3">Homodimer.</text>
</comment>
<dbReference type="GO" id="GO:0016835">
    <property type="term" value="F:carbon-oxygen lyase activity"/>
    <property type="evidence" value="ECO:0007669"/>
    <property type="project" value="UniProtKB-UniRule"/>
</dbReference>
<dbReference type="GO" id="GO:0097367">
    <property type="term" value="F:carbohydrate derivative binding"/>
    <property type="evidence" value="ECO:0007669"/>
    <property type="project" value="InterPro"/>
</dbReference>
<proteinExistence type="inferred from homology"/>
<comment type="function">
    <text evidence="3">Specifically catalyzes the cleavage of the D-lactyl ether substituent of MurNAc 6-phosphate, producing GlcNAc 6-phosphate and D-lactate.</text>
</comment>
<feature type="active site" evidence="3">
    <location>
        <position position="113"/>
    </location>
</feature>
<dbReference type="InterPro" id="IPR001347">
    <property type="entry name" value="SIS_dom"/>
</dbReference>
<accession>C5CGK5</accession>
<dbReference type="GO" id="GO:0016803">
    <property type="term" value="F:ether hydrolase activity"/>
    <property type="evidence" value="ECO:0007669"/>
    <property type="project" value="TreeGrafter"/>
</dbReference>
<dbReference type="Pfam" id="PF22645">
    <property type="entry name" value="GKRP_SIS_N"/>
    <property type="match status" value="1"/>
</dbReference>
<dbReference type="CDD" id="cd05007">
    <property type="entry name" value="SIS_Etherase"/>
    <property type="match status" value="1"/>
</dbReference>
<dbReference type="eggNOG" id="COG2103">
    <property type="taxonomic scope" value="Bacteria"/>
</dbReference>
<organism evidence="5 6">
    <name type="scientific">Kosmotoga olearia (strain ATCC BAA-1733 / DSM 21960 / TBF 19.5.1)</name>
    <dbReference type="NCBI Taxonomy" id="521045"/>
    <lineage>
        <taxon>Bacteria</taxon>
        <taxon>Thermotogati</taxon>
        <taxon>Thermotogota</taxon>
        <taxon>Thermotogae</taxon>
        <taxon>Kosmotogales</taxon>
        <taxon>Kosmotogaceae</taxon>
        <taxon>Kosmotoga</taxon>
    </lineage>
</organism>
<comment type="miscellaneous">
    <text evidence="3">A lyase-type mechanism (elimination/hydration) is suggested for the cleavage of the lactyl ether bond of MurNAc 6-phosphate, with the formation of an alpha,beta-unsaturated aldehyde intermediate with (E)-stereochemistry, followed by the syn addition of water to give product.</text>
</comment>
<dbReference type="EC" id="4.2.1.126" evidence="3"/>
<dbReference type="InterPro" id="IPR005486">
    <property type="entry name" value="Glucokinase_regulatory_CS"/>
</dbReference>
<keyword evidence="1 3" id="KW-0456">Lyase</keyword>
<dbReference type="GO" id="GO:0009254">
    <property type="term" value="P:peptidoglycan turnover"/>
    <property type="evidence" value="ECO:0007669"/>
    <property type="project" value="TreeGrafter"/>
</dbReference>
<dbReference type="Gene3D" id="1.10.8.1080">
    <property type="match status" value="1"/>
</dbReference>
<evidence type="ECO:0000313" key="5">
    <source>
        <dbReference type="EMBL" id="ACR79587.1"/>
    </source>
</evidence>